<feature type="domain" description="Lactate/malate dehydrogenase N-terminal" evidence="7">
    <location>
        <begin position="2"/>
        <end position="138"/>
    </location>
</feature>
<evidence type="ECO:0000256" key="3">
    <source>
        <dbReference type="ARBA" id="ARBA00023027"/>
    </source>
</evidence>
<feature type="active site" description="Proton acceptor" evidence="4">
    <location>
        <position position="181"/>
    </location>
</feature>
<dbReference type="PANTHER" id="PTHR43128">
    <property type="entry name" value="L-2-HYDROXYCARBOXYLATE DEHYDROGENASE (NAD(P)(+))"/>
    <property type="match status" value="1"/>
</dbReference>
<dbReference type="SUPFAM" id="SSF51735">
    <property type="entry name" value="NAD(P)-binding Rossmann-fold domains"/>
    <property type="match status" value="1"/>
</dbReference>
<dbReference type="PIRSF" id="PIRSF000102">
    <property type="entry name" value="Lac_mal_DH"/>
    <property type="match status" value="1"/>
</dbReference>
<evidence type="ECO:0000313" key="9">
    <source>
        <dbReference type="EMBL" id="WCO69030.1"/>
    </source>
</evidence>
<dbReference type="Gene3D" id="3.40.50.720">
    <property type="entry name" value="NAD(P)-binding Rossmann-like Domain"/>
    <property type="match status" value="1"/>
</dbReference>
<dbReference type="GO" id="GO:0004459">
    <property type="term" value="F:L-lactate dehydrogenase (NAD+) activity"/>
    <property type="evidence" value="ECO:0007669"/>
    <property type="project" value="TreeGrafter"/>
</dbReference>
<evidence type="ECO:0000313" key="10">
    <source>
        <dbReference type="Proteomes" id="UP001216390"/>
    </source>
</evidence>
<evidence type="ECO:0000256" key="4">
    <source>
        <dbReference type="PIRSR" id="PIRSR000102-1"/>
    </source>
</evidence>
<evidence type="ECO:0000256" key="6">
    <source>
        <dbReference type="RuleBase" id="RU003369"/>
    </source>
</evidence>
<keyword evidence="3 5" id="KW-0520">NAD</keyword>
<dbReference type="Pfam" id="PF02866">
    <property type="entry name" value="Ldh_1_C"/>
    <property type="match status" value="1"/>
</dbReference>
<dbReference type="InterPro" id="IPR001236">
    <property type="entry name" value="Lactate/malate_DH_N"/>
</dbReference>
<evidence type="ECO:0000256" key="1">
    <source>
        <dbReference type="ARBA" id="ARBA00006054"/>
    </source>
</evidence>
<dbReference type="InterPro" id="IPR015955">
    <property type="entry name" value="Lactate_DH/Glyco_Ohase_4_C"/>
</dbReference>
<evidence type="ECO:0008006" key="11">
    <source>
        <dbReference type="Google" id="ProtNLM"/>
    </source>
</evidence>
<dbReference type="KEGG" id="ima:PO878_09860"/>
<evidence type="ECO:0000259" key="7">
    <source>
        <dbReference type="Pfam" id="PF00056"/>
    </source>
</evidence>
<feature type="binding site" evidence="5">
    <location>
        <begin position="7"/>
        <end position="13"/>
    </location>
    <ligand>
        <name>NAD(+)</name>
        <dbReference type="ChEBI" id="CHEBI:57540"/>
    </ligand>
</feature>
<protein>
    <recommendedName>
        <fullName evidence="11">Lactate dehydrogenase</fullName>
    </recommendedName>
</protein>
<dbReference type="AlphaFoldDB" id="A0AAE9Y930"/>
<accession>A0AAE9Y930</accession>
<gene>
    <name evidence="9" type="ORF">PO878_09860</name>
</gene>
<dbReference type="EMBL" id="CP116942">
    <property type="protein sequence ID" value="WCO69030.1"/>
    <property type="molecule type" value="Genomic_DNA"/>
</dbReference>
<evidence type="ECO:0000256" key="5">
    <source>
        <dbReference type="PIRSR" id="PIRSR000102-3"/>
    </source>
</evidence>
<keyword evidence="2 6" id="KW-0560">Oxidoreductase</keyword>
<feature type="domain" description="Lactate/malate dehydrogenase C-terminal" evidence="8">
    <location>
        <begin position="154"/>
        <end position="248"/>
    </location>
</feature>
<dbReference type="SUPFAM" id="SSF56327">
    <property type="entry name" value="LDH C-terminal domain-like"/>
    <property type="match status" value="1"/>
</dbReference>
<organism evidence="9 10">
    <name type="scientific">Iamia majanohamensis</name>
    <dbReference type="NCBI Taxonomy" id="467976"/>
    <lineage>
        <taxon>Bacteria</taxon>
        <taxon>Bacillati</taxon>
        <taxon>Actinomycetota</taxon>
        <taxon>Acidimicrobiia</taxon>
        <taxon>Acidimicrobiales</taxon>
        <taxon>Iamiaceae</taxon>
        <taxon>Iamia</taxon>
    </lineage>
</organism>
<dbReference type="GO" id="GO:0006089">
    <property type="term" value="P:lactate metabolic process"/>
    <property type="evidence" value="ECO:0007669"/>
    <property type="project" value="TreeGrafter"/>
</dbReference>
<evidence type="ECO:0000256" key="2">
    <source>
        <dbReference type="ARBA" id="ARBA00023002"/>
    </source>
</evidence>
<name>A0AAE9Y930_9ACTN</name>
<feature type="binding site" evidence="5">
    <location>
        <position position="103"/>
    </location>
    <ligand>
        <name>NAD(+)</name>
        <dbReference type="ChEBI" id="CHEBI:57540"/>
    </ligand>
</feature>
<dbReference type="InterPro" id="IPR022383">
    <property type="entry name" value="Lactate/malate_DH_C"/>
</dbReference>
<proteinExistence type="inferred from homology"/>
<dbReference type="Pfam" id="PF00056">
    <property type="entry name" value="Ldh_1_N"/>
    <property type="match status" value="1"/>
</dbReference>
<keyword evidence="10" id="KW-1185">Reference proteome</keyword>
<dbReference type="InterPro" id="IPR036291">
    <property type="entry name" value="NAD(P)-bd_dom_sf"/>
</dbReference>
<comment type="similarity">
    <text evidence="1">Belongs to the LDH/MDH superfamily. LDH family.</text>
</comment>
<dbReference type="InterPro" id="IPR001557">
    <property type="entry name" value="L-lactate/malate_DH"/>
</dbReference>
<dbReference type="Gene3D" id="3.90.110.10">
    <property type="entry name" value="Lactate dehydrogenase/glycoside hydrolase, family 4, C-terminal"/>
    <property type="match status" value="1"/>
</dbReference>
<dbReference type="PANTHER" id="PTHR43128:SF16">
    <property type="entry name" value="L-LACTATE DEHYDROGENASE"/>
    <property type="match status" value="1"/>
</dbReference>
<reference evidence="9" key="1">
    <citation type="submission" date="2023-01" db="EMBL/GenBank/DDBJ databases">
        <title>The diversity of Class Acidimicrobiia in South China Sea sediment environments and the proposal of Iamia marina sp. nov., a novel species of the genus Iamia.</title>
        <authorList>
            <person name="He Y."/>
            <person name="Tian X."/>
        </authorList>
    </citation>
    <scope>NUCLEOTIDE SEQUENCE</scope>
    <source>
        <strain evidence="9">DSM 19957</strain>
    </source>
</reference>
<dbReference type="PRINTS" id="PR00086">
    <property type="entry name" value="LLDHDRGNASE"/>
</dbReference>
<dbReference type="Proteomes" id="UP001216390">
    <property type="component" value="Chromosome"/>
</dbReference>
<evidence type="ECO:0000259" key="8">
    <source>
        <dbReference type="Pfam" id="PF02866"/>
    </source>
</evidence>
<sequence>MDVSIVGAAGACGRQLAVQLLERRVLGPDARLQLVGHRGHRSEQELWGLHADLSDAYADTAPALELVDDPEAVDADVVVMLAGATLSTDPTAPADRADLARTNQEVFATYADALAARRRPPLVIVQSNPVELGVHVFADRLGPARCVGAGAWSDTLRFRRELAHDLGVRRPAVRASVLGQHGDHLVPVWSTVGAVGVEPADVAREVARQRDGRDLADLPDEIRTAKAAALARIAEGALATAFAEARALPADLRAAVKPFVTHYTAGHTTEVVTAHAVADLVDVVVGGREVVVPAQVLLDGEVEGLRGVVGVPVVLTAAGWRPGPPVALAGDERAALAEAVVV</sequence>
<dbReference type="RefSeq" id="WP_272738544.1">
    <property type="nucleotide sequence ID" value="NZ_CP116942.1"/>
</dbReference>